<dbReference type="AlphaFoldDB" id="A0A1L9QME4"/>
<keyword evidence="1" id="KW-1133">Transmembrane helix</keyword>
<gene>
    <name evidence="2" type="ORF">BI308_19920</name>
</gene>
<accession>A0A1L9QME4</accession>
<comment type="caution">
    <text evidence="2">The sequence shown here is derived from an EMBL/GenBank/DDBJ whole genome shotgun (WGS) entry which is preliminary data.</text>
</comment>
<protein>
    <recommendedName>
        <fullName evidence="4">Cytotoxic translational repressor of toxin-antitoxin stability system</fullName>
    </recommendedName>
</protein>
<proteinExistence type="predicted"/>
<evidence type="ECO:0000313" key="2">
    <source>
        <dbReference type="EMBL" id="OJJ21953.1"/>
    </source>
</evidence>
<keyword evidence="3" id="KW-1185">Reference proteome</keyword>
<reference evidence="2" key="1">
    <citation type="submission" date="2016-10" db="EMBL/GenBank/DDBJ databases">
        <title>CRISPR-Cas defence system in Roseofilum reptotaenium: evidence of a bacteriophage-cyanobacterium arms race in the coral black band disease.</title>
        <authorList>
            <person name="Buerger P."/>
            <person name="Wood-Charlson E.M."/>
            <person name="Weynberg K.D."/>
            <person name="Willis B."/>
            <person name="Van Oppen M.J."/>
        </authorList>
    </citation>
    <scope>NUCLEOTIDE SEQUENCE [LARGE SCALE GENOMIC DNA]</scope>
    <source>
        <strain evidence="2">AO1-A</strain>
    </source>
</reference>
<feature type="transmembrane region" description="Helical" evidence="1">
    <location>
        <begin position="68"/>
        <end position="91"/>
    </location>
</feature>
<evidence type="ECO:0000313" key="3">
    <source>
        <dbReference type="Proteomes" id="UP000183940"/>
    </source>
</evidence>
<keyword evidence="1" id="KW-0812">Transmembrane</keyword>
<evidence type="ECO:0000256" key="1">
    <source>
        <dbReference type="SAM" id="Phobius"/>
    </source>
</evidence>
<evidence type="ECO:0008006" key="4">
    <source>
        <dbReference type="Google" id="ProtNLM"/>
    </source>
</evidence>
<sequence length="99" mass="11738">MTVAHSSTLSSTQYQLLYHRSFLQDLQKLQKKEKSSYETIYRFVFTEFLSLKRLEDLPKLHRLGPEPMFYHFTIGEYLIAIAVMGQIVKFLRILPKPEI</sequence>
<dbReference type="Proteomes" id="UP000183940">
    <property type="component" value="Unassembled WGS sequence"/>
</dbReference>
<dbReference type="EMBL" id="MLAW01000044">
    <property type="protein sequence ID" value="OJJ21953.1"/>
    <property type="molecule type" value="Genomic_DNA"/>
</dbReference>
<dbReference type="STRING" id="1925591.BI308_19920"/>
<keyword evidence="1" id="KW-0472">Membrane</keyword>
<organism evidence="2 3">
    <name type="scientific">Roseofilum reptotaenium AO1-A</name>
    <dbReference type="NCBI Taxonomy" id="1925591"/>
    <lineage>
        <taxon>Bacteria</taxon>
        <taxon>Bacillati</taxon>
        <taxon>Cyanobacteriota</taxon>
        <taxon>Cyanophyceae</taxon>
        <taxon>Desertifilales</taxon>
        <taxon>Desertifilaceae</taxon>
        <taxon>Roseofilum</taxon>
    </lineage>
</organism>
<name>A0A1L9QME4_9CYAN</name>